<proteinExistence type="predicted"/>
<protein>
    <submittedName>
        <fullName evidence="1">Uncharacterized protein</fullName>
    </submittedName>
</protein>
<comment type="caution">
    <text evidence="1">The sequence shown here is derived from an EMBL/GenBank/DDBJ whole genome shotgun (WGS) entry which is preliminary data.</text>
</comment>
<evidence type="ECO:0000313" key="2">
    <source>
        <dbReference type="Proteomes" id="UP001365781"/>
    </source>
</evidence>
<reference evidence="1 2" key="1">
    <citation type="submission" date="2024-03" db="EMBL/GenBank/DDBJ databases">
        <title>First Report of Pectobacterium brasiliscabiei causing potato scab in china.</title>
        <authorList>
            <person name="Handique U."/>
        </authorList>
    </citation>
    <scope>NUCLEOTIDE SEQUENCE [LARGE SCALE GENOMIC DNA]</scope>
    <source>
        <strain evidence="1 2">ZRIMU1503</strain>
    </source>
</reference>
<name>A0ABU8G6J7_9ACTN</name>
<accession>A0ABU8G6J7</accession>
<keyword evidence="2" id="KW-1185">Reference proteome</keyword>
<organism evidence="1 2">
    <name type="scientific">Streptomyces brasiliscabiei</name>
    <dbReference type="NCBI Taxonomy" id="2736302"/>
    <lineage>
        <taxon>Bacteria</taxon>
        <taxon>Bacillati</taxon>
        <taxon>Actinomycetota</taxon>
        <taxon>Actinomycetes</taxon>
        <taxon>Kitasatosporales</taxon>
        <taxon>Streptomycetaceae</taxon>
        <taxon>Streptomyces</taxon>
    </lineage>
</organism>
<gene>
    <name evidence="1" type="ORF">WB403_01550</name>
</gene>
<dbReference type="EMBL" id="JBBAYM010000001">
    <property type="protein sequence ID" value="MEI5607840.1"/>
    <property type="molecule type" value="Genomic_DNA"/>
</dbReference>
<evidence type="ECO:0000313" key="1">
    <source>
        <dbReference type="EMBL" id="MEI5607840.1"/>
    </source>
</evidence>
<dbReference type="Proteomes" id="UP001365781">
    <property type="component" value="Unassembled WGS sequence"/>
</dbReference>
<sequence length="179" mass="18506">MTSDSSSSTIFTGPGEEQQITGQLLDAGHVGQGFGDEVGCLSHPEFEPGAQRGDGVAQFVGGVGDELLVPIDRELQLAQGDVHGPGEACDLVAGDGLGHPAVEVLGGDVGEGGPDRFHGGEHPAHQLPCHDGHQHHQRRYTHQEQLLQHTEGVADGGQRDAAFTVTGPSMVSTTVLAVA</sequence>